<keyword evidence="4 6" id="KW-0670">Pyruvate</keyword>
<evidence type="ECO:0000256" key="4">
    <source>
        <dbReference type="RuleBase" id="RU366007"/>
    </source>
</evidence>
<dbReference type="SUPFAM" id="SSF52518">
    <property type="entry name" value="Thiamin diphosphate-binding fold (THDP-binding)"/>
    <property type="match status" value="1"/>
</dbReference>
<evidence type="ECO:0000256" key="3">
    <source>
        <dbReference type="ARBA" id="ARBA00023052"/>
    </source>
</evidence>
<keyword evidence="2 4" id="KW-0560">Oxidoreductase</keyword>
<comment type="cofactor">
    <cofactor evidence="1 4">
        <name>thiamine diphosphate</name>
        <dbReference type="ChEBI" id="CHEBI:58937"/>
    </cofactor>
</comment>
<gene>
    <name evidence="6" type="primary">pdhA</name>
    <name evidence="6" type="ORF">FAZ95_31275</name>
</gene>
<dbReference type="InterPro" id="IPR001017">
    <property type="entry name" value="DH_E1"/>
</dbReference>
<dbReference type="RefSeq" id="WP_137336294.1">
    <property type="nucleotide sequence ID" value="NZ_CP040078.1"/>
</dbReference>
<evidence type="ECO:0000313" key="7">
    <source>
        <dbReference type="Proteomes" id="UP000298656"/>
    </source>
</evidence>
<dbReference type="OrthoDB" id="9766715at2"/>
<evidence type="ECO:0000256" key="2">
    <source>
        <dbReference type="ARBA" id="ARBA00023002"/>
    </source>
</evidence>
<dbReference type="InterPro" id="IPR017596">
    <property type="entry name" value="PdhA/BkdA"/>
</dbReference>
<reference evidence="6 7" key="1">
    <citation type="submission" date="2019-05" db="EMBL/GenBank/DDBJ databases">
        <title>Burkholderia sp. DHOD12, isolated from subtropical forest soil.</title>
        <authorList>
            <person name="Gao Z.-H."/>
            <person name="Qiu L.-H."/>
        </authorList>
    </citation>
    <scope>NUCLEOTIDE SEQUENCE [LARGE SCALE GENOMIC DNA]</scope>
    <source>
        <strain evidence="6 7">DHOD12</strain>
    </source>
</reference>
<dbReference type="Proteomes" id="UP000298656">
    <property type="component" value="Chromosome 2"/>
</dbReference>
<dbReference type="Pfam" id="PF00676">
    <property type="entry name" value="E1_dh"/>
    <property type="match status" value="1"/>
</dbReference>
<evidence type="ECO:0000313" key="6">
    <source>
        <dbReference type="EMBL" id="QCP53524.1"/>
    </source>
</evidence>
<name>A0A4P8J1G4_9BURK</name>
<dbReference type="EC" id="1.2.4.1" evidence="4"/>
<dbReference type="CDD" id="cd02000">
    <property type="entry name" value="TPP_E1_PDC_ADC_BCADC"/>
    <property type="match status" value="1"/>
</dbReference>
<dbReference type="EMBL" id="CP040078">
    <property type="protein sequence ID" value="QCP53524.1"/>
    <property type="molecule type" value="Genomic_DNA"/>
</dbReference>
<accession>A0A4P8J1G4</accession>
<dbReference type="GO" id="GO:0009083">
    <property type="term" value="P:branched-chain amino acid catabolic process"/>
    <property type="evidence" value="ECO:0007669"/>
    <property type="project" value="TreeGrafter"/>
</dbReference>
<dbReference type="AlphaFoldDB" id="A0A4P8J1G4"/>
<protein>
    <recommendedName>
        <fullName evidence="4">Pyruvate dehydrogenase E1 component subunit alpha</fullName>
        <ecNumber evidence="4">1.2.4.1</ecNumber>
    </recommendedName>
</protein>
<sequence length="371" mass="40023">MTTAASFHIGYTQYLGPDGEPVQPLPPFARDAAALIPLYRAMVLTRAFDTKAVALQRTGKLGTFASSVGQEAIGVGVASAMQPGDALFPSYRDHAAQLLRGVTMTESLLYWGGDERGSNFAVPRQDFPNSVPIGTQVCHAAGAAYAFMLRREARVAVTIFGDGSTSKGDFYEAMNLAGVWRAPLVLVVNNNQWAISVPRSRQSAAQTLAQKAIAAGIDGLQVDGNDVIAVHQVVHAALAKARRGDGPTLIEALSYRLGDHTTADDATRYRDAELINKQWENEPLLRLRTYLMRANVWDKAQEEALAKTCHAEVEQAVEAYLAVPQPDVSAMFDHLYETLPSAMHEQLEMARYFAPANGGNGKNGGNGGRHG</sequence>
<evidence type="ECO:0000256" key="1">
    <source>
        <dbReference type="ARBA" id="ARBA00001964"/>
    </source>
</evidence>
<comment type="function">
    <text evidence="4">The pyruvate dehydrogenase complex catalyzes the overall conversion of pyruvate to acetyl-CoA and CO(2). It contains multiple copies of three enzymatic components: pyruvate dehydrogenase (E1), dihydrolipoamide acetyltransferase (E2) and lipoamide dehydrogenase (E3).</text>
</comment>
<dbReference type="InterPro" id="IPR029061">
    <property type="entry name" value="THDP-binding"/>
</dbReference>
<keyword evidence="3 4" id="KW-0786">Thiamine pyrophosphate</keyword>
<keyword evidence="7" id="KW-1185">Reference proteome</keyword>
<dbReference type="InterPro" id="IPR050771">
    <property type="entry name" value="Alpha-ketoacid_DH_E1_comp"/>
</dbReference>
<dbReference type="NCBIfam" id="TIGR03181">
    <property type="entry name" value="PDH_E1_alph_x"/>
    <property type="match status" value="1"/>
</dbReference>
<evidence type="ECO:0000259" key="5">
    <source>
        <dbReference type="Pfam" id="PF00676"/>
    </source>
</evidence>
<dbReference type="GO" id="GO:0004739">
    <property type="term" value="F:pyruvate dehydrogenase (acetyl-transferring) activity"/>
    <property type="evidence" value="ECO:0007669"/>
    <property type="project" value="UniProtKB-UniRule"/>
</dbReference>
<dbReference type="PANTHER" id="PTHR43380:SF1">
    <property type="entry name" value="2-OXOISOVALERATE DEHYDROGENASE SUBUNIT ALPHA, MITOCHONDRIAL"/>
    <property type="match status" value="1"/>
</dbReference>
<comment type="subunit">
    <text evidence="4">Heterodimer of an alpha and a beta chain.</text>
</comment>
<organism evidence="6 7">
    <name type="scientific">Trinickia violacea</name>
    <dbReference type="NCBI Taxonomy" id="2571746"/>
    <lineage>
        <taxon>Bacteria</taxon>
        <taxon>Pseudomonadati</taxon>
        <taxon>Pseudomonadota</taxon>
        <taxon>Betaproteobacteria</taxon>
        <taxon>Burkholderiales</taxon>
        <taxon>Burkholderiaceae</taxon>
        <taxon>Trinickia</taxon>
    </lineage>
</organism>
<dbReference type="Gene3D" id="3.40.50.970">
    <property type="match status" value="1"/>
</dbReference>
<comment type="catalytic activity">
    <reaction evidence="4">
        <text>N(6)-[(R)-lipoyl]-L-lysyl-[protein] + pyruvate + H(+) = N(6)-[(R)-S(8)-acetyldihydrolipoyl]-L-lysyl-[protein] + CO2</text>
        <dbReference type="Rhea" id="RHEA:19189"/>
        <dbReference type="Rhea" id="RHEA-COMP:10474"/>
        <dbReference type="Rhea" id="RHEA-COMP:10478"/>
        <dbReference type="ChEBI" id="CHEBI:15361"/>
        <dbReference type="ChEBI" id="CHEBI:15378"/>
        <dbReference type="ChEBI" id="CHEBI:16526"/>
        <dbReference type="ChEBI" id="CHEBI:83099"/>
        <dbReference type="ChEBI" id="CHEBI:83111"/>
        <dbReference type="EC" id="1.2.4.1"/>
    </reaction>
</comment>
<proteinExistence type="predicted"/>
<dbReference type="KEGG" id="tvl:FAZ95_31275"/>
<dbReference type="PANTHER" id="PTHR43380">
    <property type="entry name" value="2-OXOISOVALERATE DEHYDROGENASE SUBUNIT ALPHA, MITOCHONDRIAL"/>
    <property type="match status" value="1"/>
</dbReference>
<feature type="domain" description="Dehydrogenase E1 component" evidence="5">
    <location>
        <begin position="39"/>
        <end position="326"/>
    </location>
</feature>